<name>A0AAW2QML1_9LAMI</name>
<proteinExistence type="inferred from homology"/>
<keyword evidence="3" id="KW-0349">Heme</keyword>
<dbReference type="PANTHER" id="PTHR47950:SF4">
    <property type="entry name" value="GERANIOL 8-HYDROXYLASE-LIKE"/>
    <property type="match status" value="1"/>
</dbReference>
<keyword evidence="4" id="KW-0812">Transmembrane</keyword>
<keyword evidence="9" id="KW-0503">Monooxygenase</keyword>
<comment type="subcellular location">
    <subcellularLocation>
        <location evidence="1">Membrane</location>
    </subcellularLocation>
</comment>
<evidence type="ECO:0000256" key="3">
    <source>
        <dbReference type="ARBA" id="ARBA00022617"/>
    </source>
</evidence>
<reference evidence="11" key="2">
    <citation type="journal article" date="2024" name="Plant">
        <title>Genomic evolution and insights into agronomic trait innovations of Sesamum species.</title>
        <authorList>
            <person name="Miao H."/>
            <person name="Wang L."/>
            <person name="Qu L."/>
            <person name="Liu H."/>
            <person name="Sun Y."/>
            <person name="Le M."/>
            <person name="Wang Q."/>
            <person name="Wei S."/>
            <person name="Zheng Y."/>
            <person name="Lin W."/>
            <person name="Duan Y."/>
            <person name="Cao H."/>
            <person name="Xiong S."/>
            <person name="Wang X."/>
            <person name="Wei L."/>
            <person name="Li C."/>
            <person name="Ma Q."/>
            <person name="Ju M."/>
            <person name="Zhao R."/>
            <person name="Li G."/>
            <person name="Mu C."/>
            <person name="Tian Q."/>
            <person name="Mei H."/>
            <person name="Zhang T."/>
            <person name="Gao T."/>
            <person name="Zhang H."/>
        </authorList>
    </citation>
    <scope>NUCLEOTIDE SEQUENCE</scope>
    <source>
        <strain evidence="11">KEN8</strain>
    </source>
</reference>
<protein>
    <submittedName>
        <fullName evidence="11">Cytochrome</fullName>
    </submittedName>
</protein>
<evidence type="ECO:0000256" key="7">
    <source>
        <dbReference type="ARBA" id="ARBA00023002"/>
    </source>
</evidence>
<dbReference type="InterPro" id="IPR001128">
    <property type="entry name" value="Cyt_P450"/>
</dbReference>
<keyword evidence="7" id="KW-0560">Oxidoreductase</keyword>
<keyword evidence="5" id="KW-0479">Metal-binding</keyword>
<sequence length="80" mass="9028">MVEESDIAKLQYLQAVIKETFRLHPTGPLLVPHNTDADTEINGKSTPIWFREENLSRTAVGLWDCAHRGGNPDSQLRLKT</sequence>
<dbReference type="GO" id="GO:0020037">
    <property type="term" value="F:heme binding"/>
    <property type="evidence" value="ECO:0007669"/>
    <property type="project" value="InterPro"/>
</dbReference>
<keyword evidence="10" id="KW-0472">Membrane</keyword>
<reference evidence="11" key="1">
    <citation type="submission" date="2020-06" db="EMBL/GenBank/DDBJ databases">
        <authorList>
            <person name="Li T."/>
            <person name="Hu X."/>
            <person name="Zhang T."/>
            <person name="Song X."/>
            <person name="Zhang H."/>
            <person name="Dai N."/>
            <person name="Sheng W."/>
            <person name="Hou X."/>
            <person name="Wei L."/>
        </authorList>
    </citation>
    <scope>NUCLEOTIDE SEQUENCE</scope>
    <source>
        <strain evidence="11">KEN8</strain>
        <tissue evidence="11">Leaf</tissue>
    </source>
</reference>
<evidence type="ECO:0000256" key="5">
    <source>
        <dbReference type="ARBA" id="ARBA00022723"/>
    </source>
</evidence>
<comment type="caution">
    <text evidence="11">The sequence shown here is derived from an EMBL/GenBank/DDBJ whole genome shotgun (WGS) entry which is preliminary data.</text>
</comment>
<dbReference type="GO" id="GO:0005506">
    <property type="term" value="F:iron ion binding"/>
    <property type="evidence" value="ECO:0007669"/>
    <property type="project" value="InterPro"/>
</dbReference>
<dbReference type="Pfam" id="PF00067">
    <property type="entry name" value="p450"/>
    <property type="match status" value="1"/>
</dbReference>
<evidence type="ECO:0000256" key="10">
    <source>
        <dbReference type="ARBA" id="ARBA00023136"/>
    </source>
</evidence>
<dbReference type="AlphaFoldDB" id="A0AAW2QML1"/>
<keyword evidence="8" id="KW-0408">Iron</keyword>
<evidence type="ECO:0000256" key="2">
    <source>
        <dbReference type="ARBA" id="ARBA00010617"/>
    </source>
</evidence>
<evidence type="ECO:0000256" key="6">
    <source>
        <dbReference type="ARBA" id="ARBA00022989"/>
    </source>
</evidence>
<dbReference type="InterPro" id="IPR036396">
    <property type="entry name" value="Cyt_P450_sf"/>
</dbReference>
<gene>
    <name evidence="11" type="ORF">Scaly_1116000</name>
</gene>
<dbReference type="Gene3D" id="1.10.630.10">
    <property type="entry name" value="Cytochrome P450"/>
    <property type="match status" value="1"/>
</dbReference>
<evidence type="ECO:0000256" key="9">
    <source>
        <dbReference type="ARBA" id="ARBA00023033"/>
    </source>
</evidence>
<dbReference type="SUPFAM" id="SSF48264">
    <property type="entry name" value="Cytochrome P450"/>
    <property type="match status" value="1"/>
</dbReference>
<dbReference type="GO" id="GO:0004497">
    <property type="term" value="F:monooxygenase activity"/>
    <property type="evidence" value="ECO:0007669"/>
    <property type="project" value="UniProtKB-KW"/>
</dbReference>
<evidence type="ECO:0000313" key="11">
    <source>
        <dbReference type="EMBL" id="KAL0368971.1"/>
    </source>
</evidence>
<keyword evidence="6" id="KW-1133">Transmembrane helix</keyword>
<comment type="similarity">
    <text evidence="2">Belongs to the cytochrome P450 family.</text>
</comment>
<dbReference type="GO" id="GO:0016705">
    <property type="term" value="F:oxidoreductase activity, acting on paired donors, with incorporation or reduction of molecular oxygen"/>
    <property type="evidence" value="ECO:0007669"/>
    <property type="project" value="InterPro"/>
</dbReference>
<dbReference type="PANTHER" id="PTHR47950">
    <property type="entry name" value="CYTOCHROME P450, FAMILY 76, SUBFAMILY C, POLYPEPTIDE 5-RELATED"/>
    <property type="match status" value="1"/>
</dbReference>
<dbReference type="GO" id="GO:0016020">
    <property type="term" value="C:membrane"/>
    <property type="evidence" value="ECO:0007669"/>
    <property type="project" value="UniProtKB-SubCell"/>
</dbReference>
<dbReference type="EMBL" id="JACGWM010000006">
    <property type="protein sequence ID" value="KAL0368971.1"/>
    <property type="molecule type" value="Genomic_DNA"/>
</dbReference>
<organism evidence="11">
    <name type="scientific">Sesamum calycinum</name>
    <dbReference type="NCBI Taxonomy" id="2727403"/>
    <lineage>
        <taxon>Eukaryota</taxon>
        <taxon>Viridiplantae</taxon>
        <taxon>Streptophyta</taxon>
        <taxon>Embryophyta</taxon>
        <taxon>Tracheophyta</taxon>
        <taxon>Spermatophyta</taxon>
        <taxon>Magnoliopsida</taxon>
        <taxon>eudicotyledons</taxon>
        <taxon>Gunneridae</taxon>
        <taxon>Pentapetalae</taxon>
        <taxon>asterids</taxon>
        <taxon>lamiids</taxon>
        <taxon>Lamiales</taxon>
        <taxon>Pedaliaceae</taxon>
        <taxon>Sesamum</taxon>
    </lineage>
</organism>
<evidence type="ECO:0000256" key="1">
    <source>
        <dbReference type="ARBA" id="ARBA00004370"/>
    </source>
</evidence>
<accession>A0AAW2QML1</accession>
<evidence type="ECO:0000256" key="8">
    <source>
        <dbReference type="ARBA" id="ARBA00023004"/>
    </source>
</evidence>
<evidence type="ECO:0000256" key="4">
    <source>
        <dbReference type="ARBA" id="ARBA00022692"/>
    </source>
</evidence>